<protein>
    <submittedName>
        <fullName evidence="3">Glycosyl transferase, group 2 family</fullName>
    </submittedName>
</protein>
<dbReference type="PANTHER" id="PTHR48090:SF7">
    <property type="entry name" value="RFBJ PROTEIN"/>
    <property type="match status" value="1"/>
</dbReference>
<evidence type="ECO:0000259" key="2">
    <source>
        <dbReference type="Pfam" id="PF00535"/>
    </source>
</evidence>
<feature type="transmembrane region" description="Helical" evidence="1">
    <location>
        <begin position="210"/>
        <end position="228"/>
    </location>
</feature>
<dbReference type="InterPro" id="IPR029044">
    <property type="entry name" value="Nucleotide-diphossugar_trans"/>
</dbReference>
<dbReference type="Pfam" id="PF00535">
    <property type="entry name" value="Glycos_transf_2"/>
    <property type="match status" value="1"/>
</dbReference>
<evidence type="ECO:0000256" key="1">
    <source>
        <dbReference type="SAM" id="Phobius"/>
    </source>
</evidence>
<sequence length="237" mass="26442">MPAYHAGKTLEKTYNALPHDVVDAVLVVDDNSSDNTVEIATKLGVNIIKHNSNLGYGANQKTCYHAALKDGADIIVMVHPDYQYEPKLVTAMAAMIESGVYDIVFGSRILGGKAKQSGMPGWKYIANRLLTVFQNLMLGAKLSEYHTGYRAYSARYLQKKYWVDNSDDFVFDNQFITQAIIYGFAVGEISVPTKYFPEASSINLARSIKYGFGVLATSMLGLFARMGIYRHHLFKDR</sequence>
<dbReference type="EMBL" id="UOEW01000358">
    <property type="protein sequence ID" value="VAW42327.1"/>
    <property type="molecule type" value="Genomic_DNA"/>
</dbReference>
<keyword evidence="3" id="KW-0808">Transferase</keyword>
<organism evidence="3">
    <name type="scientific">hydrothermal vent metagenome</name>
    <dbReference type="NCBI Taxonomy" id="652676"/>
    <lineage>
        <taxon>unclassified sequences</taxon>
        <taxon>metagenomes</taxon>
        <taxon>ecological metagenomes</taxon>
    </lineage>
</organism>
<reference evidence="3" key="1">
    <citation type="submission" date="2018-06" db="EMBL/GenBank/DDBJ databases">
        <authorList>
            <person name="Zhirakovskaya E."/>
        </authorList>
    </citation>
    <scope>NUCLEOTIDE SEQUENCE</scope>
</reference>
<keyword evidence="1" id="KW-0472">Membrane</keyword>
<proteinExistence type="predicted"/>
<dbReference type="PANTHER" id="PTHR48090">
    <property type="entry name" value="UNDECAPRENYL-PHOSPHATE 4-DEOXY-4-FORMAMIDO-L-ARABINOSE TRANSFERASE-RELATED"/>
    <property type="match status" value="1"/>
</dbReference>
<dbReference type="SUPFAM" id="SSF53448">
    <property type="entry name" value="Nucleotide-diphospho-sugar transferases"/>
    <property type="match status" value="1"/>
</dbReference>
<accession>A0A3B0VV38</accession>
<keyword evidence="1" id="KW-0812">Transmembrane</keyword>
<dbReference type="GO" id="GO:0016740">
    <property type="term" value="F:transferase activity"/>
    <property type="evidence" value="ECO:0007669"/>
    <property type="project" value="UniProtKB-KW"/>
</dbReference>
<feature type="domain" description="Glycosyltransferase 2-like" evidence="2">
    <location>
        <begin position="1"/>
        <end position="158"/>
    </location>
</feature>
<dbReference type="InterPro" id="IPR001173">
    <property type="entry name" value="Glyco_trans_2-like"/>
</dbReference>
<name>A0A3B0VV38_9ZZZZ</name>
<dbReference type="InterPro" id="IPR050256">
    <property type="entry name" value="Glycosyltransferase_2"/>
</dbReference>
<evidence type="ECO:0000313" key="3">
    <source>
        <dbReference type="EMBL" id="VAW42327.1"/>
    </source>
</evidence>
<dbReference type="CDD" id="cd04179">
    <property type="entry name" value="DPM_DPG-synthase_like"/>
    <property type="match status" value="1"/>
</dbReference>
<dbReference type="AlphaFoldDB" id="A0A3B0VV38"/>
<dbReference type="Gene3D" id="3.90.550.10">
    <property type="entry name" value="Spore Coat Polysaccharide Biosynthesis Protein SpsA, Chain A"/>
    <property type="match status" value="1"/>
</dbReference>
<gene>
    <name evidence="3" type="ORF">MNBD_GAMMA01-1103</name>
</gene>
<keyword evidence="1" id="KW-1133">Transmembrane helix</keyword>